<protein>
    <submittedName>
        <fullName evidence="1">Uncharacterized protein</fullName>
    </submittedName>
</protein>
<dbReference type="AlphaFoldDB" id="W0FX64"/>
<dbReference type="RefSeq" id="WP_024127957.1">
    <property type="nucleotide sequence ID" value="NC_023316.1"/>
</dbReference>
<name>W0FX64_9ACTN</name>
<keyword evidence="1" id="KW-0614">Plasmid</keyword>
<organism evidence="1">
    <name type="scientific">Streptomyces sp. 14R-10</name>
    <dbReference type="NCBI Taxonomy" id="1442159"/>
    <lineage>
        <taxon>Bacteria</taxon>
        <taxon>Bacillati</taxon>
        <taxon>Actinomycetota</taxon>
        <taxon>Actinomycetes</taxon>
        <taxon>Kitasatosporales</taxon>
        <taxon>Streptomycetaceae</taxon>
        <taxon>Streptomyces</taxon>
    </lineage>
</organism>
<evidence type="ECO:0000313" key="1">
    <source>
        <dbReference type="EMBL" id="AHF46231.1"/>
    </source>
</evidence>
<dbReference type="EMBL" id="KF501372">
    <property type="protein sequence ID" value="AHF46231.1"/>
    <property type="molecule type" value="Genomic_DNA"/>
</dbReference>
<proteinExistence type="predicted"/>
<accession>W0FX64</accession>
<sequence length="105" mass="11747">MRGPVDEARALEHLARQDAGPLPADAEERAEWRREMRAEFDDYEAGRALAVGTDRLDTVRRAIRTGRYDAPACQDIAEALATAEHAGMTSWRSTPYGLVWTDDMV</sequence>
<geneLocation type="plasmid" evidence="1">
    <name>pZL1</name>
</geneLocation>
<gene>
    <name evidence="1" type="ORF">pZL1.66c</name>
</gene>
<reference evidence="1" key="1">
    <citation type="submission" date="2013-08" db="EMBL/GenBank/DDBJ databases">
        <title>Two distinct conjugal transfer systems on Streptomyces plasmid pZL1.</title>
        <authorList>
            <person name="Zhao L."/>
            <person name="Zhong L."/>
            <person name="Qin Z."/>
        </authorList>
    </citation>
    <scope>NUCLEOTIDE SEQUENCE</scope>
    <source>
        <strain evidence="1">14R-10</strain>
        <plasmid evidence="1">pZL1</plasmid>
    </source>
</reference>